<feature type="region of interest" description="Disordered" evidence="1">
    <location>
        <begin position="243"/>
        <end position="262"/>
    </location>
</feature>
<feature type="region of interest" description="Disordered" evidence="1">
    <location>
        <begin position="474"/>
        <end position="519"/>
    </location>
</feature>
<evidence type="ECO:0000313" key="2">
    <source>
        <dbReference type="EMBL" id="KUM60876.1"/>
    </source>
</evidence>
<dbReference type="AlphaFoldDB" id="A0A124GRC7"/>
<sequence length="621" mass="68684">MSPVNEQTGSDTIRRHVFSSLSSIFRSRATTRPSITEPVQEEPTCQERIHYPVFNPLDPRHNPEISSSWWHSNKQRSLTSESHNPKEWVQSISKRTLHKARSGLSALRSGLSHRSSEEDNPKKGFVTPVALRHERQRYGMSSGVYTSDTQEDVNFGAELSRMHLPPSSPSSSTEVEQSLIRVRFLGSIPDSFATFPGSAPASTPIFYPPSRAVSNSGVNSTCTLATDHDLDFQFGETGELEANMDSEDHSTHTTPSTENHMIQQTWGVAISTDGEVKMSTHDLADPGSIREEQQATNLQQENISHASSDTEISDDQPSSAPISRQRSAEVRFAFPGIYHEAMHQWSRQHDSPSPSQHTPIPSAQSPNTSQHSSSPSQYISSLGQHSPNLNENRPSLHEQGTPCASQNPLRCIVLQDNTYNNLPPYDEGDEGLIPLVPPQTPITRSEEMQPFSYPNPFSSISNWNFRERWSSISERATTQRSSVEDYSSRCTPADTTSRDLTSTELTSTESMTNDTWSPWSPIESELLFPSPVEDGNGYFLVDGKTSGQYPDGGNQPVKSTQHTTSNCGTTRASQQLTGLISPGILSLPPISDGIPGAGLDFVEDDTDDEFYPGIVHPRQFW</sequence>
<name>A0A124GRC7_PENFR</name>
<proteinExistence type="predicted"/>
<accession>A0A124GRC7</accession>
<comment type="caution">
    <text evidence="2">The sequence shown here is derived from an EMBL/GenBank/DDBJ whole genome shotgun (WGS) entry which is preliminary data.</text>
</comment>
<feature type="compositionally biased region" description="Low complexity" evidence="1">
    <location>
        <begin position="494"/>
        <end position="512"/>
    </location>
</feature>
<feature type="compositionally biased region" description="Low complexity" evidence="1">
    <location>
        <begin position="362"/>
        <end position="384"/>
    </location>
</feature>
<feature type="region of interest" description="Disordered" evidence="1">
    <location>
        <begin position="302"/>
        <end position="327"/>
    </location>
</feature>
<keyword evidence="3" id="KW-1185">Reference proteome</keyword>
<protein>
    <submittedName>
        <fullName evidence="2">Uncharacterized protein</fullName>
    </submittedName>
</protein>
<evidence type="ECO:0000313" key="3">
    <source>
        <dbReference type="Proteomes" id="UP000055045"/>
    </source>
</evidence>
<feature type="compositionally biased region" description="Polar residues" evidence="1">
    <location>
        <begin position="252"/>
        <end position="262"/>
    </location>
</feature>
<feature type="region of interest" description="Disordered" evidence="1">
    <location>
        <begin position="103"/>
        <end position="126"/>
    </location>
</feature>
<dbReference type="Proteomes" id="UP000055045">
    <property type="component" value="Unassembled WGS sequence"/>
</dbReference>
<feature type="region of interest" description="Disordered" evidence="1">
    <location>
        <begin position="344"/>
        <end position="404"/>
    </location>
</feature>
<reference evidence="2 3" key="1">
    <citation type="submission" date="2015-10" db="EMBL/GenBank/DDBJ databases">
        <title>Genome sequencing of Penicillium freii.</title>
        <authorList>
            <person name="Nguyen H.D."/>
            <person name="Visagie C.M."/>
            <person name="Seifert K.A."/>
        </authorList>
    </citation>
    <scope>NUCLEOTIDE SEQUENCE [LARGE SCALE GENOMIC DNA]</scope>
    <source>
        <strain evidence="2 3">DAOM 242723</strain>
    </source>
</reference>
<feature type="compositionally biased region" description="Low complexity" evidence="1">
    <location>
        <begin position="103"/>
        <end position="113"/>
    </location>
</feature>
<evidence type="ECO:0000256" key="1">
    <source>
        <dbReference type="SAM" id="MobiDB-lite"/>
    </source>
</evidence>
<feature type="compositionally biased region" description="Polar residues" evidence="1">
    <location>
        <begin position="302"/>
        <end position="325"/>
    </location>
</feature>
<feature type="compositionally biased region" description="Polar residues" evidence="1">
    <location>
        <begin position="351"/>
        <end position="361"/>
    </location>
</feature>
<dbReference type="EMBL" id="LLXE01000156">
    <property type="protein sequence ID" value="KUM60876.1"/>
    <property type="molecule type" value="Genomic_DNA"/>
</dbReference>
<gene>
    <name evidence="2" type="ORF">ACN42_g6228</name>
</gene>
<organism evidence="2 3">
    <name type="scientific">Penicillium freii</name>
    <dbReference type="NCBI Taxonomy" id="48697"/>
    <lineage>
        <taxon>Eukaryota</taxon>
        <taxon>Fungi</taxon>
        <taxon>Dikarya</taxon>
        <taxon>Ascomycota</taxon>
        <taxon>Pezizomycotina</taxon>
        <taxon>Eurotiomycetes</taxon>
        <taxon>Eurotiomycetidae</taxon>
        <taxon>Eurotiales</taxon>
        <taxon>Aspergillaceae</taxon>
        <taxon>Penicillium</taxon>
    </lineage>
</organism>